<dbReference type="OrthoDB" id="10503811at2759"/>
<reference evidence="1" key="2">
    <citation type="journal article" date="2023" name="IMA Fungus">
        <title>Comparative genomic study of the Penicillium genus elucidates a diverse pangenome and 15 lateral gene transfer events.</title>
        <authorList>
            <person name="Petersen C."/>
            <person name="Sorensen T."/>
            <person name="Nielsen M.R."/>
            <person name="Sondergaard T.E."/>
            <person name="Sorensen J.L."/>
            <person name="Fitzpatrick D.A."/>
            <person name="Frisvad J.C."/>
            <person name="Nielsen K.L."/>
        </authorList>
    </citation>
    <scope>NUCLEOTIDE SEQUENCE</scope>
    <source>
        <strain evidence="1">IBT 29495</strain>
    </source>
</reference>
<dbReference type="AlphaFoldDB" id="A0A9X0C980"/>
<dbReference type="Proteomes" id="UP001149954">
    <property type="component" value="Unassembled WGS sequence"/>
</dbReference>
<gene>
    <name evidence="1" type="ORF">N7463_003214</name>
</gene>
<reference evidence="1" key="1">
    <citation type="submission" date="2022-12" db="EMBL/GenBank/DDBJ databases">
        <authorList>
            <person name="Petersen C."/>
        </authorList>
    </citation>
    <scope>NUCLEOTIDE SEQUENCE</scope>
    <source>
        <strain evidence="1">IBT 29495</strain>
    </source>
</reference>
<name>A0A9X0C980_9EURO</name>
<accession>A0A9X0C980</accession>
<sequence>MQASRDKANKAPQTDTHLLSYPLLPILQATTGASERALEAELDTGLPHTLTVMLTQMITTCISRRKIREESRLNSHARYTKQRNKVRLRMILIMASLVPMFRSHVLRLQGDVISKSILRLLAATPLTATNDNQVNP</sequence>
<proteinExistence type="predicted"/>
<evidence type="ECO:0000313" key="1">
    <source>
        <dbReference type="EMBL" id="KAJ5513662.1"/>
    </source>
</evidence>
<comment type="caution">
    <text evidence="1">The sequence shown here is derived from an EMBL/GenBank/DDBJ whole genome shotgun (WGS) entry which is preliminary data.</text>
</comment>
<keyword evidence="2" id="KW-1185">Reference proteome</keyword>
<dbReference type="EMBL" id="JAPWDS010000002">
    <property type="protein sequence ID" value="KAJ5513662.1"/>
    <property type="molecule type" value="Genomic_DNA"/>
</dbReference>
<evidence type="ECO:0000313" key="2">
    <source>
        <dbReference type="Proteomes" id="UP001149954"/>
    </source>
</evidence>
<organism evidence="1 2">
    <name type="scientific">Penicillium fimorum</name>
    <dbReference type="NCBI Taxonomy" id="1882269"/>
    <lineage>
        <taxon>Eukaryota</taxon>
        <taxon>Fungi</taxon>
        <taxon>Dikarya</taxon>
        <taxon>Ascomycota</taxon>
        <taxon>Pezizomycotina</taxon>
        <taxon>Eurotiomycetes</taxon>
        <taxon>Eurotiomycetidae</taxon>
        <taxon>Eurotiales</taxon>
        <taxon>Aspergillaceae</taxon>
        <taxon>Penicillium</taxon>
    </lineage>
</organism>
<protein>
    <submittedName>
        <fullName evidence="1">Uncharacterized protein</fullName>
    </submittedName>
</protein>